<feature type="transmembrane region" description="Helical" evidence="8">
    <location>
        <begin position="75"/>
        <end position="96"/>
    </location>
</feature>
<reference evidence="10 11" key="1">
    <citation type="submission" date="2017-08" db="EMBL/GenBank/DDBJ databases">
        <authorList>
            <person name="de Groot N.N."/>
        </authorList>
    </citation>
    <scope>NUCLEOTIDE SEQUENCE [LARGE SCALE GENOMIC DNA]</scope>
    <source>
        <strain evidence="10 11">NBT06-6</strain>
    </source>
</reference>
<dbReference type="CDD" id="cd17320">
    <property type="entry name" value="MFS_MdfA_MDR_like"/>
    <property type="match status" value="1"/>
</dbReference>
<feature type="transmembrane region" description="Helical" evidence="8">
    <location>
        <begin position="303"/>
        <end position="327"/>
    </location>
</feature>
<evidence type="ECO:0000256" key="1">
    <source>
        <dbReference type="ARBA" id="ARBA00004651"/>
    </source>
</evidence>
<dbReference type="Pfam" id="PF07690">
    <property type="entry name" value="MFS_1"/>
    <property type="match status" value="1"/>
</dbReference>
<evidence type="ECO:0000256" key="6">
    <source>
        <dbReference type="ARBA" id="ARBA00022989"/>
    </source>
</evidence>
<keyword evidence="5 8" id="KW-0812">Transmembrane</keyword>
<feature type="transmembrane region" description="Helical" evidence="8">
    <location>
        <begin position="364"/>
        <end position="385"/>
    </location>
</feature>
<dbReference type="GO" id="GO:0005886">
    <property type="term" value="C:plasma membrane"/>
    <property type="evidence" value="ECO:0007669"/>
    <property type="project" value="UniProtKB-SubCell"/>
</dbReference>
<evidence type="ECO:0000256" key="5">
    <source>
        <dbReference type="ARBA" id="ARBA00022692"/>
    </source>
</evidence>
<accession>A0A269PC35</accession>
<evidence type="ECO:0000256" key="4">
    <source>
        <dbReference type="ARBA" id="ARBA00022475"/>
    </source>
</evidence>
<feature type="transmembrane region" description="Helical" evidence="8">
    <location>
        <begin position="44"/>
        <end position="63"/>
    </location>
</feature>
<dbReference type="PANTHER" id="PTHR23502">
    <property type="entry name" value="MAJOR FACILITATOR SUPERFAMILY"/>
    <property type="match status" value="1"/>
</dbReference>
<feature type="transmembrane region" description="Helical" evidence="8">
    <location>
        <begin position="276"/>
        <end position="297"/>
    </location>
</feature>
<dbReference type="Proteomes" id="UP000215771">
    <property type="component" value="Unassembled WGS sequence"/>
</dbReference>
<dbReference type="SUPFAM" id="SSF103473">
    <property type="entry name" value="MFS general substrate transporter"/>
    <property type="match status" value="1"/>
</dbReference>
<dbReference type="InterPro" id="IPR004812">
    <property type="entry name" value="Efflux_drug-R_Bcr/CmlA"/>
</dbReference>
<name>A0A269PC35_9CORY</name>
<comment type="subcellular location">
    <subcellularLocation>
        <location evidence="1">Cell membrane</location>
        <topology evidence="1">Multi-pass membrane protein</topology>
    </subcellularLocation>
</comment>
<keyword evidence="3" id="KW-0813">Transport</keyword>
<dbReference type="PRINTS" id="PR00173">
    <property type="entry name" value="EDTRNSPORT"/>
</dbReference>
<evidence type="ECO:0000313" key="11">
    <source>
        <dbReference type="Proteomes" id="UP000215771"/>
    </source>
</evidence>
<dbReference type="Gene3D" id="1.20.1720.10">
    <property type="entry name" value="Multidrug resistance protein D"/>
    <property type="match status" value="1"/>
</dbReference>
<dbReference type="GO" id="GO:0042910">
    <property type="term" value="F:xenobiotic transmembrane transporter activity"/>
    <property type="evidence" value="ECO:0007669"/>
    <property type="project" value="InterPro"/>
</dbReference>
<feature type="transmembrane region" description="Helical" evidence="8">
    <location>
        <begin position="339"/>
        <end position="358"/>
    </location>
</feature>
<dbReference type="PANTHER" id="PTHR23502:SF132">
    <property type="entry name" value="POLYAMINE TRANSPORTER 2-RELATED"/>
    <property type="match status" value="1"/>
</dbReference>
<feature type="domain" description="Major facilitator superfamily (MFS) profile" evidence="9">
    <location>
        <begin position="8"/>
        <end position="393"/>
    </location>
</feature>
<dbReference type="PROSITE" id="PS50850">
    <property type="entry name" value="MFS"/>
    <property type="match status" value="1"/>
</dbReference>
<protein>
    <submittedName>
        <fullName evidence="10">MFS transporter permease</fullName>
    </submittedName>
</protein>
<dbReference type="EMBL" id="NQMQ01000019">
    <property type="protein sequence ID" value="PAJ69021.1"/>
    <property type="molecule type" value="Genomic_DNA"/>
</dbReference>
<sequence>MQKLSPGLLVALAFFSSVAPFGIDMYLPGMPSLASELGASPAVAQLTITGFMLGMAVGNLLFGAISDGTGRKPQIVGAASVFLAASVLCAVSPSIWPLVAARFVQGLAAGSLEAVSRAVVADVSKGRQAARALSGLMALTGFVPAIAPVLGGALLPVVGWRGLFWVLTAINVVQAIMAFRMPETLPAEGRSSGTLRSLFPRMWQCLRRPAFVGFMLAGGLGFGALFAYISASPLVLQSQLGLGATTYALIFGGMALLIPVSNTMNMRMLKRYHPRTLLIGALLIDAIAALILLTFAFTTPSLWALPFLAVLSFMGGFVMANASALAIEEVRDIGAGAGSGALGFFQFLVAGAVPPLVALGTNHMSSMGLGTLICAGLALAAVLLLTTTHELSEDAA</sequence>
<proteinExistence type="inferred from homology"/>
<dbReference type="InterPro" id="IPR036259">
    <property type="entry name" value="MFS_trans_sf"/>
</dbReference>
<dbReference type="RefSeq" id="WP_095278385.1">
    <property type="nucleotide sequence ID" value="NZ_CP047655.1"/>
</dbReference>
<comment type="caution">
    <text evidence="10">The sequence shown here is derived from an EMBL/GenBank/DDBJ whole genome shotgun (WGS) entry which is preliminary data.</text>
</comment>
<dbReference type="InterPro" id="IPR011701">
    <property type="entry name" value="MFS"/>
</dbReference>
<evidence type="ECO:0000256" key="7">
    <source>
        <dbReference type="ARBA" id="ARBA00023136"/>
    </source>
</evidence>
<organism evidence="10 11">
    <name type="scientific">Corynebacterium hadale</name>
    <dbReference type="NCBI Taxonomy" id="2026255"/>
    <lineage>
        <taxon>Bacteria</taxon>
        <taxon>Bacillati</taxon>
        <taxon>Actinomycetota</taxon>
        <taxon>Actinomycetes</taxon>
        <taxon>Mycobacteriales</taxon>
        <taxon>Corynebacteriaceae</taxon>
        <taxon>Corynebacterium</taxon>
    </lineage>
</organism>
<feature type="transmembrane region" description="Helical" evidence="8">
    <location>
        <begin position="241"/>
        <end position="264"/>
    </location>
</feature>
<evidence type="ECO:0000259" key="9">
    <source>
        <dbReference type="PROSITE" id="PS50850"/>
    </source>
</evidence>
<keyword evidence="4" id="KW-1003">Cell membrane</keyword>
<gene>
    <name evidence="10" type="ORF">CIG21_09185</name>
</gene>
<keyword evidence="7 8" id="KW-0472">Membrane</keyword>
<dbReference type="GO" id="GO:1990961">
    <property type="term" value="P:xenobiotic detoxification by transmembrane export across the plasma membrane"/>
    <property type="evidence" value="ECO:0007669"/>
    <property type="project" value="InterPro"/>
</dbReference>
<dbReference type="InterPro" id="IPR020846">
    <property type="entry name" value="MFS_dom"/>
</dbReference>
<evidence type="ECO:0000256" key="8">
    <source>
        <dbReference type="SAM" id="Phobius"/>
    </source>
</evidence>
<evidence type="ECO:0000256" key="2">
    <source>
        <dbReference type="ARBA" id="ARBA00006236"/>
    </source>
</evidence>
<dbReference type="AlphaFoldDB" id="A0A269PC35"/>
<feature type="transmembrane region" description="Helical" evidence="8">
    <location>
        <begin position="132"/>
        <end position="157"/>
    </location>
</feature>
<comment type="similarity">
    <text evidence="2">Belongs to the major facilitator superfamily. Bcr/CmlA family.</text>
</comment>
<keyword evidence="6 8" id="KW-1133">Transmembrane helix</keyword>
<dbReference type="NCBIfam" id="TIGR00710">
    <property type="entry name" value="efflux_Bcr_CflA"/>
    <property type="match status" value="1"/>
</dbReference>
<evidence type="ECO:0000313" key="10">
    <source>
        <dbReference type="EMBL" id="PAJ69021.1"/>
    </source>
</evidence>
<feature type="transmembrane region" description="Helical" evidence="8">
    <location>
        <begin position="210"/>
        <end position="229"/>
    </location>
</feature>
<evidence type="ECO:0000256" key="3">
    <source>
        <dbReference type="ARBA" id="ARBA00022448"/>
    </source>
</evidence>